<evidence type="ECO:0000256" key="1">
    <source>
        <dbReference type="ARBA" id="ARBA00001946"/>
    </source>
</evidence>
<feature type="domain" description="EAL" evidence="2">
    <location>
        <begin position="484"/>
        <end position="738"/>
    </location>
</feature>
<dbReference type="RefSeq" id="WP_311360954.1">
    <property type="nucleotide sequence ID" value="NZ_JAVRIE010000002.1"/>
</dbReference>
<dbReference type="SMART" id="SM00267">
    <property type="entry name" value="GGDEF"/>
    <property type="match status" value="1"/>
</dbReference>
<dbReference type="InterPro" id="IPR043128">
    <property type="entry name" value="Rev_trsase/Diguanyl_cyclase"/>
</dbReference>
<dbReference type="PANTHER" id="PTHR44757">
    <property type="entry name" value="DIGUANYLATE CYCLASE DGCP"/>
    <property type="match status" value="1"/>
</dbReference>
<dbReference type="InterPro" id="IPR035965">
    <property type="entry name" value="PAS-like_dom_sf"/>
</dbReference>
<dbReference type="InterPro" id="IPR052155">
    <property type="entry name" value="Biofilm_reg_signaling"/>
</dbReference>
<feature type="domain" description="GGDEF" evidence="3">
    <location>
        <begin position="338"/>
        <end position="475"/>
    </location>
</feature>
<gene>
    <name evidence="4" type="ORF">RM544_06480</name>
</gene>
<comment type="cofactor">
    <cofactor evidence="1">
        <name>Mg(2+)</name>
        <dbReference type="ChEBI" id="CHEBI:18420"/>
    </cofactor>
</comment>
<dbReference type="InterPro" id="IPR000014">
    <property type="entry name" value="PAS"/>
</dbReference>
<evidence type="ECO:0000313" key="4">
    <source>
        <dbReference type="EMBL" id="MDT0582176.1"/>
    </source>
</evidence>
<dbReference type="Pfam" id="PF00990">
    <property type="entry name" value="GGDEF"/>
    <property type="match status" value="1"/>
</dbReference>
<sequence length="739" mass="83641">MIKDVKTEAKIQLFFAECQTLLLDAIMTKQLSSFFELVVKKIKSEVGANEAECAVYLHEFNAFHALSQTSKNQFELHAENSDSLKFKTNSTVSKLISEGLIAPSNPTHKPSEKYVYRLRIANDAGALIGELVLFVPPEVRLDNRQLKLIASVEPILAKAFHAYEQANIVDSKIQTLERDNEKFRAFIKVMPDLALIISKEGVYEDVYGSPNNLLYISATALVHKNVRDVFPPDAAQRIMNVISRALQTNSIQEYEYPLEEENRIAIFEARVTPVKYHPGENEIPSHVLWMARDVTDEKKNQDRITELAYFDHLTNLPNRRMFNERLELAVKTKKASHEFGAILFLDLDNFKRVNDSLGHLAGDELLTKVAKRLKKSLRKTDVLARIGGDEFVILVENVGHTIEQSQSEVAVVAKKVQAAFFDKFIIGDFSLKISSSIGICFIDDHSDAQSIMKFADTAMYSAKRKGGDLFSFYDAENQTLLERQLTFESEIVSAIENNQFCAFFQAQVDADGKLCGAEALIRWNHPERGLVPPNEFISVAEQFGLIQKLQDIVLEDMCKLINLLEKKQALTEGFRLSINISHSQFRSLNFEQMLCDILKKHKVSASKIILEITESMLALDIEQTINQMSAIARLGFKFSIDDFGTGYSSLSNLHLYPVEELKIDKSFIDRITDEGGLSIVETIISLAKNLNMNIVAEGVENQEQIALLKARDLNVMQGYYFSKPLPMEDYIEWHCAHTK</sequence>
<dbReference type="InterPro" id="IPR000160">
    <property type="entry name" value="GGDEF_dom"/>
</dbReference>
<dbReference type="Proteomes" id="UP001249020">
    <property type="component" value="Unassembled WGS sequence"/>
</dbReference>
<dbReference type="InterPro" id="IPR029787">
    <property type="entry name" value="Nucleotide_cyclase"/>
</dbReference>
<dbReference type="AlphaFoldDB" id="A0AAW8QYL1"/>
<keyword evidence="5" id="KW-1185">Reference proteome</keyword>
<dbReference type="GO" id="GO:0003824">
    <property type="term" value="F:catalytic activity"/>
    <property type="evidence" value="ECO:0007669"/>
    <property type="project" value="UniProtKB-ARBA"/>
</dbReference>
<dbReference type="CDD" id="cd01949">
    <property type="entry name" value="GGDEF"/>
    <property type="match status" value="1"/>
</dbReference>
<protein>
    <submittedName>
        <fullName evidence="4">EAL domain-containing protein</fullName>
    </submittedName>
</protein>
<dbReference type="PROSITE" id="PS50887">
    <property type="entry name" value="GGDEF"/>
    <property type="match status" value="1"/>
</dbReference>
<dbReference type="Gene3D" id="3.20.20.450">
    <property type="entry name" value="EAL domain"/>
    <property type="match status" value="1"/>
</dbReference>
<dbReference type="Pfam" id="PF00563">
    <property type="entry name" value="EAL"/>
    <property type="match status" value="1"/>
</dbReference>
<organism evidence="4 5">
    <name type="scientific">Brumicola blandensis</name>
    <dbReference type="NCBI Taxonomy" id="3075611"/>
    <lineage>
        <taxon>Bacteria</taxon>
        <taxon>Pseudomonadati</taxon>
        <taxon>Pseudomonadota</taxon>
        <taxon>Gammaproteobacteria</taxon>
        <taxon>Alteromonadales</taxon>
        <taxon>Alteromonadaceae</taxon>
        <taxon>Brumicola</taxon>
    </lineage>
</organism>
<evidence type="ECO:0000313" key="5">
    <source>
        <dbReference type="Proteomes" id="UP001249020"/>
    </source>
</evidence>
<dbReference type="Pfam" id="PF08448">
    <property type="entry name" value="PAS_4"/>
    <property type="match status" value="1"/>
</dbReference>
<dbReference type="NCBIfam" id="TIGR00254">
    <property type="entry name" value="GGDEF"/>
    <property type="match status" value="1"/>
</dbReference>
<dbReference type="SUPFAM" id="SSF55073">
    <property type="entry name" value="Nucleotide cyclase"/>
    <property type="match status" value="1"/>
</dbReference>
<proteinExistence type="predicted"/>
<evidence type="ECO:0000259" key="3">
    <source>
        <dbReference type="PROSITE" id="PS50887"/>
    </source>
</evidence>
<comment type="caution">
    <text evidence="4">The sequence shown here is derived from an EMBL/GenBank/DDBJ whole genome shotgun (WGS) entry which is preliminary data.</text>
</comment>
<dbReference type="PANTHER" id="PTHR44757:SF2">
    <property type="entry name" value="BIOFILM ARCHITECTURE MAINTENANCE PROTEIN MBAA"/>
    <property type="match status" value="1"/>
</dbReference>
<evidence type="ECO:0000259" key="2">
    <source>
        <dbReference type="PROSITE" id="PS50883"/>
    </source>
</evidence>
<dbReference type="Gene3D" id="3.30.450.20">
    <property type="entry name" value="PAS domain"/>
    <property type="match status" value="1"/>
</dbReference>
<dbReference type="SUPFAM" id="SSF55785">
    <property type="entry name" value="PYP-like sensor domain (PAS domain)"/>
    <property type="match status" value="1"/>
</dbReference>
<dbReference type="InterPro" id="IPR013656">
    <property type="entry name" value="PAS_4"/>
</dbReference>
<dbReference type="EMBL" id="JAVRIE010000002">
    <property type="protein sequence ID" value="MDT0582176.1"/>
    <property type="molecule type" value="Genomic_DNA"/>
</dbReference>
<dbReference type="NCBIfam" id="TIGR00229">
    <property type="entry name" value="sensory_box"/>
    <property type="match status" value="1"/>
</dbReference>
<accession>A0AAW8QYL1</accession>
<dbReference type="InterPro" id="IPR035919">
    <property type="entry name" value="EAL_sf"/>
</dbReference>
<dbReference type="PROSITE" id="PS50883">
    <property type="entry name" value="EAL"/>
    <property type="match status" value="1"/>
</dbReference>
<dbReference type="InterPro" id="IPR001633">
    <property type="entry name" value="EAL_dom"/>
</dbReference>
<dbReference type="SUPFAM" id="SSF141868">
    <property type="entry name" value="EAL domain-like"/>
    <property type="match status" value="1"/>
</dbReference>
<dbReference type="SMART" id="SM00052">
    <property type="entry name" value="EAL"/>
    <property type="match status" value="1"/>
</dbReference>
<dbReference type="CDD" id="cd01948">
    <property type="entry name" value="EAL"/>
    <property type="match status" value="1"/>
</dbReference>
<name>A0AAW8QYL1_9ALTE</name>
<dbReference type="Gene3D" id="3.30.70.270">
    <property type="match status" value="1"/>
</dbReference>
<reference evidence="4 5" key="1">
    <citation type="submission" date="2023-09" db="EMBL/GenBank/DDBJ databases">
        <authorList>
            <person name="Rey-Velasco X."/>
        </authorList>
    </citation>
    <scope>NUCLEOTIDE SEQUENCE [LARGE SCALE GENOMIC DNA]</scope>
    <source>
        <strain evidence="4 5">W409</strain>
    </source>
</reference>
<dbReference type="FunFam" id="3.30.70.270:FF:000001">
    <property type="entry name" value="Diguanylate cyclase domain protein"/>
    <property type="match status" value="1"/>
</dbReference>